<protein>
    <recommendedName>
        <fullName evidence="1">Retrotransposon gag domain-containing protein</fullName>
    </recommendedName>
</protein>
<name>A0AAE1MJ61_9FABA</name>
<dbReference type="EMBL" id="JAWXYG010000006">
    <property type="protein sequence ID" value="KAK4269737.1"/>
    <property type="molecule type" value="Genomic_DNA"/>
</dbReference>
<sequence>MADAMQAQTQLREVEERLCSDVDQQFAALEDGLHSIQEMREQMIELHNFVRQLSVRVVDLQAQGRGDQRSADYYTPTRYTKLDFPSFSSEDVDVWMAKCERYFNLDGTPKARKTLLASIALDNNAYKWFQHFEKNQNGVIPWQAFVEAIRVRFGPLYDDPMEDLMHLRQTGSLVDYQQEFDTLMCKIDMSDVKRLSCFVGGLKSALASGVKLLRPQNLSEATKLARLQESNFDSLQQLTVQLSKSIFTPHKGLLPTPN</sequence>
<organism evidence="2 3">
    <name type="scientific">Acacia crassicarpa</name>
    <name type="common">northern wattle</name>
    <dbReference type="NCBI Taxonomy" id="499986"/>
    <lineage>
        <taxon>Eukaryota</taxon>
        <taxon>Viridiplantae</taxon>
        <taxon>Streptophyta</taxon>
        <taxon>Embryophyta</taxon>
        <taxon>Tracheophyta</taxon>
        <taxon>Spermatophyta</taxon>
        <taxon>Magnoliopsida</taxon>
        <taxon>eudicotyledons</taxon>
        <taxon>Gunneridae</taxon>
        <taxon>Pentapetalae</taxon>
        <taxon>rosids</taxon>
        <taxon>fabids</taxon>
        <taxon>Fabales</taxon>
        <taxon>Fabaceae</taxon>
        <taxon>Caesalpinioideae</taxon>
        <taxon>mimosoid clade</taxon>
        <taxon>Acacieae</taxon>
        <taxon>Acacia</taxon>
    </lineage>
</organism>
<evidence type="ECO:0000259" key="1">
    <source>
        <dbReference type="Pfam" id="PF03732"/>
    </source>
</evidence>
<reference evidence="2" key="1">
    <citation type="submission" date="2023-10" db="EMBL/GenBank/DDBJ databases">
        <title>Chromosome-level genome of the transformable northern wattle, Acacia crassicarpa.</title>
        <authorList>
            <person name="Massaro I."/>
            <person name="Sinha N.R."/>
            <person name="Poethig S."/>
            <person name="Leichty A.R."/>
        </authorList>
    </citation>
    <scope>NUCLEOTIDE SEQUENCE</scope>
    <source>
        <strain evidence="2">Acra3RX</strain>
        <tissue evidence="2">Leaf</tissue>
    </source>
</reference>
<dbReference type="InterPro" id="IPR005162">
    <property type="entry name" value="Retrotrans_gag_dom"/>
</dbReference>
<gene>
    <name evidence="2" type="ORF">QN277_022855</name>
</gene>
<keyword evidence="3" id="KW-1185">Reference proteome</keyword>
<dbReference type="Pfam" id="PF03732">
    <property type="entry name" value="Retrotrans_gag"/>
    <property type="match status" value="1"/>
</dbReference>
<dbReference type="AlphaFoldDB" id="A0AAE1MJ61"/>
<dbReference type="Proteomes" id="UP001293593">
    <property type="component" value="Unassembled WGS sequence"/>
</dbReference>
<feature type="domain" description="Retrotransposon gag" evidence="1">
    <location>
        <begin position="116"/>
        <end position="203"/>
    </location>
</feature>
<evidence type="ECO:0000313" key="2">
    <source>
        <dbReference type="EMBL" id="KAK4269737.1"/>
    </source>
</evidence>
<evidence type="ECO:0000313" key="3">
    <source>
        <dbReference type="Proteomes" id="UP001293593"/>
    </source>
</evidence>
<accession>A0AAE1MJ61</accession>
<comment type="caution">
    <text evidence="2">The sequence shown here is derived from an EMBL/GenBank/DDBJ whole genome shotgun (WGS) entry which is preliminary data.</text>
</comment>
<proteinExistence type="predicted"/>